<dbReference type="SUPFAM" id="SSF53383">
    <property type="entry name" value="PLP-dependent transferases"/>
    <property type="match status" value="1"/>
</dbReference>
<comment type="caution">
    <text evidence="7">The sequence shown here is derived from an EMBL/GenBank/DDBJ whole genome shotgun (WGS) entry which is preliminary data.</text>
</comment>
<dbReference type="InterPro" id="IPR036390">
    <property type="entry name" value="WH_DNA-bd_sf"/>
</dbReference>
<evidence type="ECO:0000256" key="2">
    <source>
        <dbReference type="ARBA" id="ARBA00022898"/>
    </source>
</evidence>
<dbReference type="SUPFAM" id="SSF46785">
    <property type="entry name" value="Winged helix' DNA-binding domain"/>
    <property type="match status" value="1"/>
</dbReference>
<evidence type="ECO:0000256" key="3">
    <source>
        <dbReference type="ARBA" id="ARBA00023015"/>
    </source>
</evidence>
<proteinExistence type="inferred from homology"/>
<dbReference type="EMBL" id="SORI01000002">
    <property type="protein sequence ID" value="TDY63072.1"/>
    <property type="molecule type" value="Genomic_DNA"/>
</dbReference>
<evidence type="ECO:0000256" key="4">
    <source>
        <dbReference type="ARBA" id="ARBA00023125"/>
    </source>
</evidence>
<keyword evidence="5" id="KW-0804">Transcription</keyword>
<dbReference type="AlphaFoldDB" id="A0A4R8MFE0"/>
<evidence type="ECO:0000259" key="6">
    <source>
        <dbReference type="PROSITE" id="PS50949"/>
    </source>
</evidence>
<name>A0A4R8MFE0_9BACT</name>
<keyword evidence="4" id="KW-0238">DNA-binding</keyword>
<keyword evidence="3" id="KW-0805">Transcription regulation</keyword>
<accession>A0A4R8MFE0</accession>
<dbReference type="InterPro" id="IPR015424">
    <property type="entry name" value="PyrdxlP-dep_Trfase"/>
</dbReference>
<dbReference type="InterPro" id="IPR051446">
    <property type="entry name" value="HTH_trans_reg/aminotransferase"/>
</dbReference>
<dbReference type="PANTHER" id="PTHR46577">
    <property type="entry name" value="HTH-TYPE TRANSCRIPTIONAL REGULATORY PROTEIN GABR"/>
    <property type="match status" value="1"/>
</dbReference>
<dbReference type="Gene3D" id="3.40.640.10">
    <property type="entry name" value="Type I PLP-dependent aspartate aminotransferase-like (Major domain)"/>
    <property type="match status" value="1"/>
</dbReference>
<dbReference type="Pfam" id="PF00155">
    <property type="entry name" value="Aminotran_1_2"/>
    <property type="match status" value="1"/>
</dbReference>
<dbReference type="InterPro" id="IPR036388">
    <property type="entry name" value="WH-like_DNA-bd_sf"/>
</dbReference>
<reference evidence="7 8" key="1">
    <citation type="submission" date="2019-03" db="EMBL/GenBank/DDBJ databases">
        <title>Genomic Encyclopedia of Type Strains, Phase IV (KMG-IV): sequencing the most valuable type-strain genomes for metagenomic binning, comparative biology and taxonomic classification.</title>
        <authorList>
            <person name="Goeker M."/>
        </authorList>
    </citation>
    <scope>NUCLEOTIDE SEQUENCE [LARGE SCALE GENOMIC DNA]</scope>
    <source>
        <strain evidence="7 8">DSM 25964</strain>
    </source>
</reference>
<keyword evidence="8" id="KW-1185">Reference proteome</keyword>
<evidence type="ECO:0000313" key="7">
    <source>
        <dbReference type="EMBL" id="TDY63072.1"/>
    </source>
</evidence>
<dbReference type="InterPro" id="IPR015421">
    <property type="entry name" value="PyrdxlP-dep_Trfase_major"/>
</dbReference>
<dbReference type="PROSITE" id="PS50949">
    <property type="entry name" value="HTH_GNTR"/>
    <property type="match status" value="1"/>
</dbReference>
<keyword evidence="2" id="KW-0663">Pyridoxal phosphate</keyword>
<protein>
    <submittedName>
        <fullName evidence="7">GntR family transcriptional regulator</fullName>
    </submittedName>
</protein>
<evidence type="ECO:0000256" key="1">
    <source>
        <dbReference type="ARBA" id="ARBA00005384"/>
    </source>
</evidence>
<dbReference type="CDD" id="cd00609">
    <property type="entry name" value="AAT_like"/>
    <property type="match status" value="1"/>
</dbReference>
<feature type="domain" description="HTH gntR-type" evidence="6">
    <location>
        <begin position="12"/>
        <end position="80"/>
    </location>
</feature>
<gene>
    <name evidence="7" type="ORF">C8D99_10253</name>
</gene>
<dbReference type="InterPro" id="IPR000524">
    <property type="entry name" value="Tscrpt_reg_HTH_GntR"/>
</dbReference>
<comment type="similarity">
    <text evidence="1">In the C-terminal section; belongs to the class-I pyridoxal-phosphate-dependent aminotransferase family.</text>
</comment>
<dbReference type="Proteomes" id="UP000295066">
    <property type="component" value="Unassembled WGS sequence"/>
</dbReference>
<dbReference type="InterPro" id="IPR004839">
    <property type="entry name" value="Aminotransferase_I/II_large"/>
</dbReference>
<dbReference type="GO" id="GO:0030170">
    <property type="term" value="F:pyridoxal phosphate binding"/>
    <property type="evidence" value="ECO:0007669"/>
    <property type="project" value="InterPro"/>
</dbReference>
<dbReference type="GO" id="GO:0003700">
    <property type="term" value="F:DNA-binding transcription factor activity"/>
    <property type="evidence" value="ECO:0007669"/>
    <property type="project" value="InterPro"/>
</dbReference>
<dbReference type="PANTHER" id="PTHR46577:SF1">
    <property type="entry name" value="HTH-TYPE TRANSCRIPTIONAL REGULATORY PROTEIN GABR"/>
    <property type="match status" value="1"/>
</dbReference>
<organism evidence="7 8">
    <name type="scientific">Aminivibrio pyruvatiphilus</name>
    <dbReference type="NCBI Taxonomy" id="1005740"/>
    <lineage>
        <taxon>Bacteria</taxon>
        <taxon>Thermotogati</taxon>
        <taxon>Synergistota</taxon>
        <taxon>Synergistia</taxon>
        <taxon>Synergistales</taxon>
        <taxon>Aminobacteriaceae</taxon>
        <taxon>Aminivibrio</taxon>
    </lineage>
</organism>
<dbReference type="GO" id="GO:0003677">
    <property type="term" value="F:DNA binding"/>
    <property type="evidence" value="ECO:0007669"/>
    <property type="project" value="UniProtKB-KW"/>
</dbReference>
<dbReference type="OrthoDB" id="1360at2"/>
<dbReference type="CDD" id="cd07377">
    <property type="entry name" value="WHTH_GntR"/>
    <property type="match status" value="1"/>
</dbReference>
<evidence type="ECO:0000256" key="5">
    <source>
        <dbReference type="ARBA" id="ARBA00023163"/>
    </source>
</evidence>
<sequence length="494" mass="55623">MILFELDENCGKPKSRQISDLLADRMKTGLLKPGDRLPSTRKLADLLRVHRSTVALAYQTLWSLGFVDLQRGSAPVVRSRAPLPEASERERESALDWDRVSSPATGDLYRHAPLRTVQRSPSPPRGWISFEYLRMDPRLFPMEHFRTCLGRAFREEGTSLLGYGDPRGHEGLREAIAARMGTHGISVTADEILITNGAQHALDLVLRMMAEPGKTVAVESPTYGDILPLLRHYGLNIAEIPLKEDGMDLDTLENICRKGPLHLVYTMPNFQNPTGITTDQPHRERLLDICSRFGVPLLEDAFEEEMKYSGRVVLPVKSMDTGHRVIYCGTFSKVLFPGARVGWLAAHPECIRRLAVLRRYGELSPPVLLQAALARFCSEGHFERHISRMHRVYRKRMQTALAALKRSISPEWAAWTRPDGGYLIWLSMAPSPPADWEDILASEKVSAAPGYTFYSSEPTGVHFRLSISSLDEEEIEEGIRRLGRAFGKVYERKG</sequence>
<dbReference type="Pfam" id="PF00392">
    <property type="entry name" value="GntR"/>
    <property type="match status" value="1"/>
</dbReference>
<dbReference type="Gene3D" id="1.10.10.10">
    <property type="entry name" value="Winged helix-like DNA-binding domain superfamily/Winged helix DNA-binding domain"/>
    <property type="match status" value="1"/>
</dbReference>
<dbReference type="SMART" id="SM00345">
    <property type="entry name" value="HTH_GNTR"/>
    <property type="match status" value="1"/>
</dbReference>
<evidence type="ECO:0000313" key="8">
    <source>
        <dbReference type="Proteomes" id="UP000295066"/>
    </source>
</evidence>
<dbReference type="RefSeq" id="WP_133955887.1">
    <property type="nucleotide sequence ID" value="NZ_SORI01000002.1"/>
</dbReference>